<protein>
    <submittedName>
        <fullName evidence="2">Zinc finger, CCHC-type containing protein</fullName>
    </submittedName>
</protein>
<evidence type="ECO:0000313" key="3">
    <source>
        <dbReference type="Proteomes" id="UP001151760"/>
    </source>
</evidence>
<evidence type="ECO:0000313" key="2">
    <source>
        <dbReference type="EMBL" id="GJS91930.1"/>
    </source>
</evidence>
<dbReference type="EMBL" id="BQNB010011544">
    <property type="protein sequence ID" value="GJS91930.1"/>
    <property type="molecule type" value="Genomic_DNA"/>
</dbReference>
<feature type="domain" description="GAG-pre-integrase" evidence="1">
    <location>
        <begin position="67"/>
        <end position="125"/>
    </location>
</feature>
<reference evidence="2" key="1">
    <citation type="journal article" date="2022" name="Int. J. Mol. Sci.">
        <title>Draft Genome of Tanacetum Coccineum: Genomic Comparison of Closely Related Tanacetum-Family Plants.</title>
        <authorList>
            <person name="Yamashiro T."/>
            <person name="Shiraishi A."/>
            <person name="Nakayama K."/>
            <person name="Satake H."/>
        </authorList>
    </citation>
    <scope>NUCLEOTIDE SEQUENCE</scope>
</reference>
<name>A0ABQ4ZSD8_9ASTR</name>
<proteinExistence type="predicted"/>
<dbReference type="Pfam" id="PF13976">
    <property type="entry name" value="gag_pre-integrs"/>
    <property type="match status" value="1"/>
</dbReference>
<dbReference type="Proteomes" id="UP001151760">
    <property type="component" value="Unassembled WGS sequence"/>
</dbReference>
<evidence type="ECO:0000259" key="1">
    <source>
        <dbReference type="Pfam" id="PF13976"/>
    </source>
</evidence>
<gene>
    <name evidence="2" type="ORF">Tco_0774566</name>
</gene>
<organism evidence="2 3">
    <name type="scientific">Tanacetum coccineum</name>
    <dbReference type="NCBI Taxonomy" id="301880"/>
    <lineage>
        <taxon>Eukaryota</taxon>
        <taxon>Viridiplantae</taxon>
        <taxon>Streptophyta</taxon>
        <taxon>Embryophyta</taxon>
        <taxon>Tracheophyta</taxon>
        <taxon>Spermatophyta</taxon>
        <taxon>Magnoliopsida</taxon>
        <taxon>eudicotyledons</taxon>
        <taxon>Gunneridae</taxon>
        <taxon>Pentapetalae</taxon>
        <taxon>asterids</taxon>
        <taxon>campanulids</taxon>
        <taxon>Asterales</taxon>
        <taxon>Asteraceae</taxon>
        <taxon>Asteroideae</taxon>
        <taxon>Anthemideae</taxon>
        <taxon>Anthemidinae</taxon>
        <taxon>Tanacetum</taxon>
    </lineage>
</organism>
<dbReference type="InterPro" id="IPR025724">
    <property type="entry name" value="GAG-pre-integrase_dom"/>
</dbReference>
<accession>A0ABQ4ZSD8</accession>
<sequence>MLAWLLLLVLRESRKLKYGALSLYIGNGMREAVEAIGSFDLILPSGLINVLDKYNVFYFNAIPRDGIYEIDIHNLYPNVSSIFNIRNKRSKHSLDSSYLWHCRLGHINKKRMDKLQRDGILQPLTMNHLRNENIIWGDGAQAFFTSSGKS</sequence>
<reference evidence="2" key="2">
    <citation type="submission" date="2022-01" db="EMBL/GenBank/DDBJ databases">
        <authorList>
            <person name="Yamashiro T."/>
            <person name="Shiraishi A."/>
            <person name="Satake H."/>
            <person name="Nakayama K."/>
        </authorList>
    </citation>
    <scope>NUCLEOTIDE SEQUENCE</scope>
</reference>
<comment type="caution">
    <text evidence="2">The sequence shown here is derived from an EMBL/GenBank/DDBJ whole genome shotgun (WGS) entry which is preliminary data.</text>
</comment>
<keyword evidence="3" id="KW-1185">Reference proteome</keyword>